<dbReference type="EMBL" id="LS974202">
    <property type="protein sequence ID" value="SSC14177.1"/>
    <property type="molecule type" value="Genomic_DNA"/>
</dbReference>
<dbReference type="KEGG" id="minf:MESINF_2737"/>
<sequence length="115" mass="12790">MRFLGKLDWLIIVILILTSIILFIPRRQLATIAEIYHDGRLVMTVDLRVDSQFSLEGMKIAVSGGRISVVDSDCPDRICVNQGAIDRPGMPIVCIPNRILIKIPAGYTQLDAITQ</sequence>
<keyword evidence="1" id="KW-0472">Membrane</keyword>
<reference evidence="2 3" key="1">
    <citation type="submission" date="2017-01" db="EMBL/GenBank/DDBJ databases">
        <authorList>
            <person name="Erauso G."/>
        </authorList>
    </citation>
    <scope>NUCLEOTIDE SEQUENCE [LARGE SCALE GENOMIC DNA]</scope>
    <source>
        <strain evidence="2">MESINF1</strain>
    </source>
</reference>
<proteinExistence type="predicted"/>
<keyword evidence="3" id="KW-1185">Reference proteome</keyword>
<dbReference type="Gene3D" id="2.60.320.10">
    <property type="entry name" value="N-utilization substance G protein NusG, insert domain"/>
    <property type="match status" value="1"/>
</dbReference>
<evidence type="ECO:0008006" key="4">
    <source>
        <dbReference type="Google" id="ProtNLM"/>
    </source>
</evidence>
<dbReference type="AlphaFoldDB" id="A0A7Z7LHU6"/>
<feature type="transmembrane region" description="Helical" evidence="1">
    <location>
        <begin position="7"/>
        <end position="24"/>
    </location>
</feature>
<evidence type="ECO:0000256" key="1">
    <source>
        <dbReference type="SAM" id="Phobius"/>
    </source>
</evidence>
<dbReference type="Proteomes" id="UP000250796">
    <property type="component" value="Chromosome MESINF"/>
</dbReference>
<organism evidence="2 3">
    <name type="scientific">Mesotoga infera</name>
    <dbReference type="NCBI Taxonomy" id="1236046"/>
    <lineage>
        <taxon>Bacteria</taxon>
        <taxon>Thermotogati</taxon>
        <taxon>Thermotogota</taxon>
        <taxon>Thermotogae</taxon>
        <taxon>Kosmotogales</taxon>
        <taxon>Kosmotogaceae</taxon>
        <taxon>Mesotoga</taxon>
    </lineage>
</organism>
<accession>A0A7Z7LHU6</accession>
<dbReference type="InterPro" id="IPR038690">
    <property type="entry name" value="NusG_2_sf"/>
</dbReference>
<gene>
    <name evidence="2" type="ORF">MESINF_2737</name>
</gene>
<evidence type="ECO:0000313" key="2">
    <source>
        <dbReference type="EMBL" id="SSC14177.1"/>
    </source>
</evidence>
<evidence type="ECO:0000313" key="3">
    <source>
        <dbReference type="Proteomes" id="UP000250796"/>
    </source>
</evidence>
<protein>
    <recommendedName>
        <fullName evidence="4">NusG domain II-containing protein</fullName>
    </recommendedName>
</protein>
<dbReference type="Pfam" id="PF07009">
    <property type="entry name" value="NusG_II"/>
    <property type="match status" value="1"/>
</dbReference>
<name>A0A7Z7LHU6_9BACT</name>
<keyword evidence="1" id="KW-0812">Transmembrane</keyword>
<dbReference type="CDD" id="cd09846">
    <property type="entry name" value="DUF1312"/>
    <property type="match status" value="1"/>
</dbReference>
<keyword evidence="1" id="KW-1133">Transmembrane helix</keyword>